<evidence type="ECO:0000313" key="2">
    <source>
        <dbReference type="Proteomes" id="UP000636479"/>
    </source>
</evidence>
<organism evidence="1 2">
    <name type="scientific">Mycena indigotica</name>
    <dbReference type="NCBI Taxonomy" id="2126181"/>
    <lineage>
        <taxon>Eukaryota</taxon>
        <taxon>Fungi</taxon>
        <taxon>Dikarya</taxon>
        <taxon>Basidiomycota</taxon>
        <taxon>Agaricomycotina</taxon>
        <taxon>Agaricomycetes</taxon>
        <taxon>Agaricomycetidae</taxon>
        <taxon>Agaricales</taxon>
        <taxon>Marasmiineae</taxon>
        <taxon>Mycenaceae</taxon>
        <taxon>Mycena</taxon>
    </lineage>
</organism>
<sequence>MAPSALPLELIYYIVDHLSNDTPSLRNFCLSASALAIVEHFQQSPHLVKHVSCLDIDVDRLSFPDIDKLSSNPKFFLQFTNLEALIISAAAEEPIPWHSVPEAITVALSALLVERSARPLLHLDLHNLDYISPDLLILALRATTDLAISRCIGSDEEPNGPNLGKHSRAPVVCSPQKTVIVYYSNFLLEMLAWPQLRPYLASIASFKANGDQDPLEPLLALYVLLAPTIPEIHFPGVGDISVEPEEAAALALPSSWPALRTVYAYIRTQKELEEQPSWMLTQLLANVVVPHSTPNLKEIRLNLEMRMQADGAGPQLEGPAAQNGSFTPATPIAWQLNATTLAALDAACASHPTLVALHWTISIRTYCLKLHRYADSDHALLEFAACCEALERALPQTKSSGRLKMEHKGLDT</sequence>
<evidence type="ECO:0000313" key="1">
    <source>
        <dbReference type="EMBL" id="KAF7292040.1"/>
    </source>
</evidence>
<accession>A0A8H6S2J2</accession>
<dbReference type="EMBL" id="JACAZF010000012">
    <property type="protein sequence ID" value="KAF7292040.1"/>
    <property type="molecule type" value="Genomic_DNA"/>
</dbReference>
<keyword evidence="2" id="KW-1185">Reference proteome</keyword>
<dbReference type="OrthoDB" id="3071602at2759"/>
<gene>
    <name evidence="1" type="ORF">MIND_01230100</name>
</gene>
<comment type="caution">
    <text evidence="1">The sequence shown here is derived from an EMBL/GenBank/DDBJ whole genome shotgun (WGS) entry which is preliminary data.</text>
</comment>
<name>A0A8H6S2J2_9AGAR</name>
<dbReference type="Proteomes" id="UP000636479">
    <property type="component" value="Unassembled WGS sequence"/>
</dbReference>
<protein>
    <submittedName>
        <fullName evidence="1">Uncharacterized protein</fullName>
    </submittedName>
</protein>
<proteinExistence type="predicted"/>
<reference evidence="1" key="1">
    <citation type="submission" date="2020-05" db="EMBL/GenBank/DDBJ databases">
        <title>Mycena genomes resolve the evolution of fungal bioluminescence.</title>
        <authorList>
            <person name="Tsai I.J."/>
        </authorList>
    </citation>
    <scope>NUCLEOTIDE SEQUENCE</scope>
    <source>
        <strain evidence="1">171206Taipei</strain>
    </source>
</reference>
<dbReference type="GeneID" id="59351315"/>
<dbReference type="RefSeq" id="XP_037214767.1">
    <property type="nucleotide sequence ID" value="XM_037368799.1"/>
</dbReference>
<dbReference type="AlphaFoldDB" id="A0A8H6S2J2"/>